<gene>
    <name evidence="2" type="ORF">CC80DRAFT_376788</name>
</gene>
<reference evidence="2" key="1">
    <citation type="journal article" date="2020" name="Stud. Mycol.">
        <title>101 Dothideomycetes genomes: a test case for predicting lifestyles and emergence of pathogens.</title>
        <authorList>
            <person name="Haridas S."/>
            <person name="Albert R."/>
            <person name="Binder M."/>
            <person name="Bloem J."/>
            <person name="Labutti K."/>
            <person name="Salamov A."/>
            <person name="Andreopoulos B."/>
            <person name="Baker S."/>
            <person name="Barry K."/>
            <person name="Bills G."/>
            <person name="Bluhm B."/>
            <person name="Cannon C."/>
            <person name="Castanera R."/>
            <person name="Culley D."/>
            <person name="Daum C."/>
            <person name="Ezra D."/>
            <person name="Gonzalez J."/>
            <person name="Henrissat B."/>
            <person name="Kuo A."/>
            <person name="Liang C."/>
            <person name="Lipzen A."/>
            <person name="Lutzoni F."/>
            <person name="Magnuson J."/>
            <person name="Mondo S."/>
            <person name="Nolan M."/>
            <person name="Ohm R."/>
            <person name="Pangilinan J."/>
            <person name="Park H.-J."/>
            <person name="Ramirez L."/>
            <person name="Alfaro M."/>
            <person name="Sun H."/>
            <person name="Tritt A."/>
            <person name="Yoshinaga Y."/>
            <person name="Zwiers L.-H."/>
            <person name="Turgeon B."/>
            <person name="Goodwin S."/>
            <person name="Spatafora J."/>
            <person name="Crous P."/>
            <person name="Grigoriev I."/>
        </authorList>
    </citation>
    <scope>NUCLEOTIDE SEQUENCE</scope>
    <source>
        <strain evidence="2">CBS 675.92</strain>
    </source>
</reference>
<dbReference type="EMBL" id="ML977018">
    <property type="protein sequence ID" value="KAF1951336.1"/>
    <property type="molecule type" value="Genomic_DNA"/>
</dbReference>
<organism evidence="2 3">
    <name type="scientific">Byssothecium circinans</name>
    <dbReference type="NCBI Taxonomy" id="147558"/>
    <lineage>
        <taxon>Eukaryota</taxon>
        <taxon>Fungi</taxon>
        <taxon>Dikarya</taxon>
        <taxon>Ascomycota</taxon>
        <taxon>Pezizomycotina</taxon>
        <taxon>Dothideomycetes</taxon>
        <taxon>Pleosporomycetidae</taxon>
        <taxon>Pleosporales</taxon>
        <taxon>Massarineae</taxon>
        <taxon>Massarinaceae</taxon>
        <taxon>Byssothecium</taxon>
    </lineage>
</organism>
<feature type="non-terminal residue" evidence="2">
    <location>
        <position position="803"/>
    </location>
</feature>
<evidence type="ECO:0000313" key="2">
    <source>
        <dbReference type="EMBL" id="KAF1951336.1"/>
    </source>
</evidence>
<feature type="region of interest" description="Disordered" evidence="1">
    <location>
        <begin position="54"/>
        <end position="82"/>
    </location>
</feature>
<proteinExistence type="predicted"/>
<evidence type="ECO:0008006" key="4">
    <source>
        <dbReference type="Google" id="ProtNLM"/>
    </source>
</evidence>
<feature type="compositionally biased region" description="Basic and acidic residues" evidence="1">
    <location>
        <begin position="58"/>
        <end position="72"/>
    </location>
</feature>
<keyword evidence="3" id="KW-1185">Reference proteome</keyword>
<evidence type="ECO:0000256" key="1">
    <source>
        <dbReference type="SAM" id="MobiDB-lite"/>
    </source>
</evidence>
<dbReference type="OrthoDB" id="5366531at2759"/>
<name>A0A6A5TKG4_9PLEO</name>
<dbReference type="Proteomes" id="UP000800035">
    <property type="component" value="Unassembled WGS sequence"/>
</dbReference>
<sequence>MPPALDRLLASPSALGLLRSVVNYTDAPTAYLGSTRCSNCIVLRRAYRPPRKKTPLVRFKDTPSPKSRDDVRQTNQRQAVQDQELPSIDIGIDLPDNATSWAEYLQRLERVEGLNGIRHVWEERRDFDLPVDDSPQAEFLWGTFIRVPDLVHSVISHAAALLTKGGKTYPHLYELCMGYWLRERHIERALDFHHQLVVRLKLRKLPLKLLAHIGKQHFTPKVYEAFMGIYRTSNERDLYDEVVPVLVSRNSVTMARRWHTLCIHRGDRPSPRVAEEPAIQSLAASVATQSDPEAQLLTTHVKSIEKREPKLNADLVQRLKGRDSAPVRFDDAFCARMFATRTFPPDAIIKGLAMVGINEIGPQAVRAMAARTTPISDLALMFEALRAAGIALQGSVFSLALEKFAQEKRWHLVRSMLESDQHPEVYDDRKLQKELLDFYLQQQDLKQAHRTLAILSFFHQDMSNEAWNLLLRAQAKDLDLGHLLQILQTMRSNGIYVNAETLMTIKKTLRPRRRGAKPGRSPRGRFDDLRFVARVFFTILEGGIGPILPAVWAEILRRYGMSNRFRELRRTVLRLFLWYAPRNSKQFASLSKLPYLDSVTEQLRTAPPHDWKFPYYDLPHFVTQKHRMHPLRVLFPPSFQQGLIVWGFRQGLLPNAPTEQSMLGQIPSKKHYRRRFVRGGILHRLDWSVGLRHLVELRDLGLDVHPHTVVKALQRMFVNLFGRGHSNVIENRKMERANNIPYAEYVHEVNRIWGKPLFREPQFYGRSRLHALMWHPRFERQVRRQQDFSLDEILGPRWRGQKD</sequence>
<accession>A0A6A5TKG4</accession>
<evidence type="ECO:0000313" key="3">
    <source>
        <dbReference type="Proteomes" id="UP000800035"/>
    </source>
</evidence>
<dbReference type="AlphaFoldDB" id="A0A6A5TKG4"/>
<protein>
    <recommendedName>
        <fullName evidence="4">Pentatricopeptide repeat domain-containing protein</fullName>
    </recommendedName>
</protein>